<keyword evidence="2 5" id="KW-0647">Proteasome</keyword>
<dbReference type="EMBL" id="HE681725">
    <property type="protein sequence ID" value="CCG25098.1"/>
    <property type="molecule type" value="Genomic_DNA"/>
</dbReference>
<dbReference type="InterPro" id="IPR023333">
    <property type="entry name" value="Proteasome_suB-type"/>
</dbReference>
<dbReference type="Proteomes" id="UP000005018">
    <property type="component" value="Chromosome 7"/>
</dbReference>
<dbReference type="MEROPS" id="T01.P02"/>
<dbReference type="InterPro" id="IPR001353">
    <property type="entry name" value="Proteasome_sua/b"/>
</dbReference>
<comment type="subunit">
    <text evidence="4">The 26S proteasome consists of a 20S proteasome core and two 19S regulatory subunits. The 20S proteasome core is composed of 28 subunits that are arranged in four stacked rings, resulting in a barrel-shaped structure. The two end rings are each formed by seven alpha subunits, and the two central rings are each formed by seven beta subunits. The catalytic chamber with the active sites is on the inside of the barrel.</text>
</comment>
<dbReference type="InterPro" id="IPR029055">
    <property type="entry name" value="Ntn_hydrolases_N"/>
</dbReference>
<sequence>MQLVAKLSRFYFFLFFCRLSKLPPTIFKLYLPTQHNYVPMSDPFSINGGAAVAMIGKDCVAIASDLRLGSQSLGVSNNFEKVFEFGDKTYMALTGLATDVITLRELFKFKTNLYKLREERSIEPSTLANLVSSSLYERRFGPWFVGPIVAGLSSKDNKPFICGFDSIGCIDYSHDFIVSGTATDQLYGMCEGLYEPNLEPEDLFETISQALLNAVDRDALSGWGAVVYIITKDKVVKRVLKTRQD</sequence>
<dbReference type="GO" id="GO:0010499">
    <property type="term" value="P:proteasomal ubiquitin-independent protein catabolic process"/>
    <property type="evidence" value="ECO:0007669"/>
    <property type="project" value="UniProtKB-ARBA"/>
</dbReference>
<dbReference type="InterPro" id="IPR033811">
    <property type="entry name" value="Proteasome_beta_3"/>
</dbReference>
<dbReference type="PANTHER" id="PTHR32194">
    <property type="entry name" value="METALLOPROTEASE TLDD"/>
    <property type="match status" value="1"/>
</dbReference>
<evidence type="ECO:0000313" key="7">
    <source>
        <dbReference type="Proteomes" id="UP000005018"/>
    </source>
</evidence>
<dbReference type="Pfam" id="PF00227">
    <property type="entry name" value="Proteasome"/>
    <property type="match status" value="1"/>
</dbReference>
<dbReference type="SUPFAM" id="SSF56235">
    <property type="entry name" value="N-terminal nucleophile aminohydrolases (Ntn hydrolases)"/>
    <property type="match status" value="1"/>
</dbReference>
<name>H8XAC1_CANO9</name>
<dbReference type="RefSeq" id="XP_003871223.1">
    <property type="nucleotide sequence ID" value="XM_003871174.1"/>
</dbReference>
<dbReference type="FunFam" id="3.60.20.10:FF:000003">
    <property type="entry name" value="Proteasome subunit beta type-3"/>
    <property type="match status" value="1"/>
</dbReference>
<dbReference type="GO" id="GO:0005737">
    <property type="term" value="C:cytoplasm"/>
    <property type="evidence" value="ECO:0007669"/>
    <property type="project" value="UniProtKB-SubCell"/>
</dbReference>
<dbReference type="PROSITE" id="PS00854">
    <property type="entry name" value="PROTEASOME_BETA_1"/>
    <property type="match status" value="1"/>
</dbReference>
<keyword evidence="7" id="KW-1185">Reference proteome</keyword>
<keyword evidence="1 5" id="KW-0963">Cytoplasm</keyword>
<evidence type="ECO:0000256" key="3">
    <source>
        <dbReference type="ARBA" id="ARBA00023242"/>
    </source>
</evidence>
<dbReference type="OrthoDB" id="204949at2759"/>
<dbReference type="InterPro" id="IPR016050">
    <property type="entry name" value="Proteasome_bsu_CS"/>
</dbReference>
<organism evidence="6 7">
    <name type="scientific">Candida orthopsilosis (strain 90-125)</name>
    <name type="common">Yeast</name>
    <dbReference type="NCBI Taxonomy" id="1136231"/>
    <lineage>
        <taxon>Eukaryota</taxon>
        <taxon>Fungi</taxon>
        <taxon>Dikarya</taxon>
        <taxon>Ascomycota</taxon>
        <taxon>Saccharomycotina</taxon>
        <taxon>Pichiomycetes</taxon>
        <taxon>Debaryomycetaceae</taxon>
        <taxon>Candida/Lodderomyces clade</taxon>
        <taxon>Candida</taxon>
    </lineage>
</organism>
<accession>H8XAC1</accession>
<keyword evidence="3 5" id="KW-0539">Nucleus</keyword>
<comment type="similarity">
    <text evidence="5">Belongs to the peptidase T1B family.</text>
</comment>
<dbReference type="PANTHER" id="PTHR32194:SF10">
    <property type="entry name" value="PROTEASOME SUBUNIT BETA TYPE-3"/>
    <property type="match status" value="1"/>
</dbReference>
<evidence type="ECO:0000256" key="1">
    <source>
        <dbReference type="ARBA" id="ARBA00022490"/>
    </source>
</evidence>
<proteinExistence type="inferred from homology"/>
<evidence type="ECO:0000313" key="6">
    <source>
        <dbReference type="EMBL" id="CCG25098.1"/>
    </source>
</evidence>
<reference evidence="6 7" key="1">
    <citation type="journal article" date="2012" name="PLoS ONE">
        <title>Sequence and analysis of the genome of the pathogenic yeast Candida orthopsilosis.</title>
        <authorList>
            <person name="Riccombeni A."/>
            <person name="Vidanes G."/>
            <person name="Proux-Wera E."/>
            <person name="Wolfe K.H."/>
            <person name="Butler G."/>
        </authorList>
    </citation>
    <scope>NUCLEOTIDE SEQUENCE [LARGE SCALE GENOMIC DNA]</scope>
    <source>
        <strain evidence="6 7">Co 90-125</strain>
    </source>
</reference>
<dbReference type="KEGG" id="cot:CORT_0G04210"/>
<dbReference type="GO" id="GO:0019774">
    <property type="term" value="C:proteasome core complex, beta-subunit complex"/>
    <property type="evidence" value="ECO:0007669"/>
    <property type="project" value="InterPro"/>
</dbReference>
<comment type="subunit">
    <text evidence="5">Component of the proteasome complex.</text>
</comment>
<dbReference type="GeneID" id="14541850"/>
<dbReference type="GO" id="GO:0043161">
    <property type="term" value="P:proteasome-mediated ubiquitin-dependent protein catabolic process"/>
    <property type="evidence" value="ECO:0007669"/>
    <property type="project" value="InterPro"/>
</dbReference>
<evidence type="ECO:0000256" key="5">
    <source>
        <dbReference type="RuleBase" id="RU004203"/>
    </source>
</evidence>
<evidence type="ECO:0000256" key="4">
    <source>
        <dbReference type="ARBA" id="ARBA00026071"/>
    </source>
</evidence>
<dbReference type="Gene3D" id="3.60.20.10">
    <property type="entry name" value="Glutamine Phosphoribosylpyrophosphate, subunit 1, domain 1"/>
    <property type="match status" value="1"/>
</dbReference>
<dbReference type="GO" id="GO:0005634">
    <property type="term" value="C:nucleus"/>
    <property type="evidence" value="ECO:0007669"/>
    <property type="project" value="UniProtKB-SubCell"/>
</dbReference>
<dbReference type="CDD" id="cd03759">
    <property type="entry name" value="proteasome_beta_type_3"/>
    <property type="match status" value="1"/>
</dbReference>
<gene>
    <name evidence="6" type="ORF">CORT_0G04210</name>
</gene>
<dbReference type="PROSITE" id="PS51476">
    <property type="entry name" value="PROTEASOME_BETA_2"/>
    <property type="match status" value="1"/>
</dbReference>
<protein>
    <recommendedName>
        <fullName evidence="5">Proteasome subunit beta</fullName>
    </recommendedName>
</protein>
<dbReference type="AlphaFoldDB" id="H8XAC1"/>
<dbReference type="HOGENOM" id="CLU_035750_10_0_1"/>
<comment type="function">
    <text evidence="5">Component of the proteasome, a multicatalytic proteinase complex which is characterized by its ability to cleave peptides with Arg, Phe, Tyr, Leu, and Glu adjacent to the leaving group at neutral or slightly basic pH. The proteasome has an ATP-dependent proteolytic activity.</text>
</comment>
<dbReference type="eggNOG" id="KOG0180">
    <property type="taxonomic scope" value="Eukaryota"/>
</dbReference>
<comment type="subcellular location">
    <subcellularLocation>
        <location evidence="5">Cytoplasm</location>
    </subcellularLocation>
    <subcellularLocation>
        <location evidence="5">Nucleus</location>
    </subcellularLocation>
</comment>
<evidence type="ECO:0000256" key="2">
    <source>
        <dbReference type="ARBA" id="ARBA00022942"/>
    </source>
</evidence>